<proteinExistence type="predicted"/>
<accession>A0ABU4ZIM3</accession>
<comment type="caution">
    <text evidence="1">The sequence shown here is derived from an EMBL/GenBank/DDBJ whole genome shotgun (WGS) entry which is preliminary data.</text>
</comment>
<gene>
    <name evidence="1" type="ORF">RFM68_05080</name>
</gene>
<name>A0ABU4ZIM3_9HYPH</name>
<evidence type="ECO:0000313" key="2">
    <source>
        <dbReference type="Proteomes" id="UP001276840"/>
    </source>
</evidence>
<protein>
    <submittedName>
        <fullName evidence="1">Uncharacterized protein</fullName>
    </submittedName>
</protein>
<sequence length="175" mass="20209">MIEIDIFAERRYNDYDCSGAVALRWKGFSQAFRRFIDWYNHSFNETAQSHEYFVLRTFDNIGGVSPSPGNRHAFVVESEQSLNEFINRCVNDLNGAVGEWIKNWFTWPSALLAMDKDRQLCGAWRDMAYFCLVEKVHGHKAACAWVNGIDSTGWPEFLGAQIEYLKSQACKEMQT</sequence>
<dbReference type="EMBL" id="JAVIJF010000003">
    <property type="protein sequence ID" value="MDX8523873.1"/>
    <property type="molecule type" value="Genomic_DNA"/>
</dbReference>
<dbReference type="Proteomes" id="UP001276840">
    <property type="component" value="Unassembled WGS sequence"/>
</dbReference>
<dbReference type="RefSeq" id="WP_320231607.1">
    <property type="nucleotide sequence ID" value="NZ_JAVIJF010000003.1"/>
</dbReference>
<reference evidence="1 2" key="1">
    <citation type="submission" date="2023-08" db="EMBL/GenBank/DDBJ databases">
        <title>Implementing the SeqCode for naming new Mesorhizobium species isolated from Vachellia karroo root nodules.</title>
        <authorList>
            <person name="Van Lill M."/>
        </authorList>
    </citation>
    <scope>NUCLEOTIDE SEQUENCE [LARGE SCALE GENOMIC DNA]</scope>
    <source>
        <strain evidence="1 2">MSK 1335</strain>
    </source>
</reference>
<evidence type="ECO:0000313" key="1">
    <source>
        <dbReference type="EMBL" id="MDX8523873.1"/>
    </source>
</evidence>
<keyword evidence="2" id="KW-1185">Reference proteome</keyword>
<organism evidence="1 2">
    <name type="scientific">Mesorhizobium montanum</name>
    <dbReference type="NCBI Taxonomy" id="3072323"/>
    <lineage>
        <taxon>Bacteria</taxon>
        <taxon>Pseudomonadati</taxon>
        <taxon>Pseudomonadota</taxon>
        <taxon>Alphaproteobacteria</taxon>
        <taxon>Hyphomicrobiales</taxon>
        <taxon>Phyllobacteriaceae</taxon>
        <taxon>Mesorhizobium</taxon>
    </lineage>
</organism>